<dbReference type="Gene3D" id="2.60.120.260">
    <property type="entry name" value="Galactose-binding domain-like"/>
    <property type="match status" value="1"/>
</dbReference>
<dbReference type="AlphaFoldDB" id="A0A1T4XAN1"/>
<dbReference type="STRING" id="48467.SAMN02745166_01323"/>
<proteinExistence type="predicted"/>
<evidence type="ECO:0000256" key="1">
    <source>
        <dbReference type="SAM" id="MobiDB-lite"/>
    </source>
</evidence>
<accession>A0A1T4XAN1</accession>
<dbReference type="RefSeq" id="WP_078812512.1">
    <property type="nucleotide sequence ID" value="NZ_FUYE01000003.1"/>
</dbReference>
<dbReference type="PROSITE" id="PS51257">
    <property type="entry name" value="PROKAR_LIPOPROTEIN"/>
    <property type="match status" value="1"/>
</dbReference>
<evidence type="ECO:0000259" key="2">
    <source>
        <dbReference type="Pfam" id="PF16871"/>
    </source>
</evidence>
<evidence type="ECO:0000313" key="3">
    <source>
        <dbReference type="EMBL" id="SKA86636.1"/>
    </source>
</evidence>
<organism evidence="3 4">
    <name type="scientific">Prosthecobacter debontii</name>
    <dbReference type="NCBI Taxonomy" id="48467"/>
    <lineage>
        <taxon>Bacteria</taxon>
        <taxon>Pseudomonadati</taxon>
        <taxon>Verrucomicrobiota</taxon>
        <taxon>Verrucomicrobiia</taxon>
        <taxon>Verrucomicrobiales</taxon>
        <taxon>Verrucomicrobiaceae</taxon>
        <taxon>Prosthecobacter</taxon>
    </lineage>
</organism>
<name>A0A1T4XAN1_9BACT</name>
<evidence type="ECO:0000313" key="4">
    <source>
        <dbReference type="Proteomes" id="UP000190774"/>
    </source>
</evidence>
<feature type="compositionally biased region" description="Low complexity" evidence="1">
    <location>
        <begin position="55"/>
        <end position="72"/>
    </location>
</feature>
<keyword evidence="4" id="KW-1185">Reference proteome</keyword>
<dbReference type="EMBL" id="FUYE01000003">
    <property type="protein sequence ID" value="SKA86636.1"/>
    <property type="molecule type" value="Genomic_DNA"/>
</dbReference>
<sequence length="352" mass="38340">MNTQHRPFDSMIRQPFALFAIPVALTLSACGPKPEAKTSATPAPTAERKAEESTPQAAAAPTHPAPAAAEAPAPEPKFSEAPVDIGGFGSSEPAERKDMPSRGVITLGPDSWQHSNGAHWETYTGTSFKAKRWGRYKVRLTYILNRSALGMQFRMADLVVKKSLLNATSPRKTYLGDIYISQPGDVPFALLTPPTENAGFEIVEIALIPTCEGEVPQQEADGSIVLNAKDAITWSENMRYEPKPEKNCLGFWTSEDDMAEWEFIVNKPGRYKVTVSHGCGGGNHGSQVELKLSDQTLKFTTQDTGGFQNWKEVSLGEIEIKGSGKQRLMIDPVNKVKSAVLDVQKVVLTPVS</sequence>
<dbReference type="Proteomes" id="UP000190774">
    <property type="component" value="Unassembled WGS sequence"/>
</dbReference>
<dbReference type="OrthoDB" id="181613at2"/>
<gene>
    <name evidence="3" type="ORF">SAMN02745166_01323</name>
</gene>
<feature type="domain" description="DUF5077" evidence="2">
    <location>
        <begin position="245"/>
        <end position="349"/>
    </location>
</feature>
<reference evidence="4" key="1">
    <citation type="submission" date="2017-02" db="EMBL/GenBank/DDBJ databases">
        <authorList>
            <person name="Varghese N."/>
            <person name="Submissions S."/>
        </authorList>
    </citation>
    <scope>NUCLEOTIDE SEQUENCE [LARGE SCALE GENOMIC DNA]</scope>
    <source>
        <strain evidence="4">ATCC 700200</strain>
    </source>
</reference>
<feature type="region of interest" description="Disordered" evidence="1">
    <location>
        <begin position="30"/>
        <end position="100"/>
    </location>
</feature>
<dbReference type="InterPro" id="IPR008979">
    <property type="entry name" value="Galactose-bd-like_sf"/>
</dbReference>
<protein>
    <recommendedName>
        <fullName evidence="2">DUF5077 domain-containing protein</fullName>
    </recommendedName>
</protein>
<dbReference type="Pfam" id="PF16871">
    <property type="entry name" value="DUF5077"/>
    <property type="match status" value="1"/>
</dbReference>
<dbReference type="SUPFAM" id="SSF49785">
    <property type="entry name" value="Galactose-binding domain-like"/>
    <property type="match status" value="1"/>
</dbReference>
<dbReference type="InterPro" id="IPR031712">
    <property type="entry name" value="DUF5077"/>
</dbReference>